<evidence type="ECO:0000256" key="1">
    <source>
        <dbReference type="SAM" id="MobiDB-lite"/>
    </source>
</evidence>
<dbReference type="Proteomes" id="UP000193781">
    <property type="component" value="Unassembled WGS sequence"/>
</dbReference>
<dbReference type="SUPFAM" id="SSF47413">
    <property type="entry name" value="lambda repressor-like DNA-binding domains"/>
    <property type="match status" value="1"/>
</dbReference>
<dbReference type="GO" id="GO:0003677">
    <property type="term" value="F:DNA binding"/>
    <property type="evidence" value="ECO:0007669"/>
    <property type="project" value="InterPro"/>
</dbReference>
<dbReference type="InterPro" id="IPR001387">
    <property type="entry name" value="Cro/C1-type_HTH"/>
</dbReference>
<reference evidence="2 3" key="1">
    <citation type="submission" date="2016-01" db="EMBL/GenBank/DDBJ databases">
        <title>The new phylogeny of the genus Mycobacterium.</title>
        <authorList>
            <person name="Tarcisio F."/>
            <person name="Conor M."/>
            <person name="Antonella G."/>
            <person name="Elisabetta G."/>
            <person name="Giulia F.S."/>
            <person name="Sara T."/>
            <person name="Anna F."/>
            <person name="Clotilde B."/>
            <person name="Roberto B."/>
            <person name="Veronica D.S."/>
            <person name="Fabio R."/>
            <person name="Monica P."/>
            <person name="Olivier J."/>
            <person name="Enrico T."/>
            <person name="Nicola S."/>
        </authorList>
    </citation>
    <scope>NUCLEOTIDE SEQUENCE [LARGE SCALE GENOMIC DNA]</scope>
    <source>
        <strain evidence="2 3">DSM 44803</strain>
    </source>
</reference>
<sequence>MAKDTVSTKATPPGESPLERVGKAVADRRVEVGLETQRELADAANVSLNTAALLERGKSFPHRINRVKFEDALQWPRGTLDALRRGEPIPQTQPRPAAALTAQPSFESVSTDPRTTLQALGIAKAIAAISAICAQILVRHSNSAQAKATLRDLDDQLLQLESLIVASLPHVRGKSFSETMSALTELHEYRDVIRDAAGDAQASTETATPSAGAPRTRLASAKS</sequence>
<dbReference type="Gene3D" id="1.10.260.40">
    <property type="entry name" value="lambda repressor-like DNA-binding domains"/>
    <property type="match status" value="1"/>
</dbReference>
<gene>
    <name evidence="2" type="ORF">AWC17_14885</name>
</gene>
<organism evidence="2 3">
    <name type="scientific">Mycobacterium nebraskense</name>
    <dbReference type="NCBI Taxonomy" id="244292"/>
    <lineage>
        <taxon>Bacteria</taxon>
        <taxon>Bacillati</taxon>
        <taxon>Actinomycetota</taxon>
        <taxon>Actinomycetes</taxon>
        <taxon>Mycobacteriales</taxon>
        <taxon>Mycobacteriaceae</taxon>
        <taxon>Mycobacterium</taxon>
    </lineage>
</organism>
<feature type="region of interest" description="Disordered" evidence="1">
    <location>
        <begin position="1"/>
        <end position="21"/>
    </location>
</feature>
<dbReference type="CDD" id="cd00093">
    <property type="entry name" value="HTH_XRE"/>
    <property type="match status" value="1"/>
</dbReference>
<feature type="compositionally biased region" description="Polar residues" evidence="1">
    <location>
        <begin position="1"/>
        <end position="10"/>
    </location>
</feature>
<feature type="region of interest" description="Disordered" evidence="1">
    <location>
        <begin position="198"/>
        <end position="223"/>
    </location>
</feature>
<evidence type="ECO:0000313" key="3">
    <source>
        <dbReference type="Proteomes" id="UP000193781"/>
    </source>
</evidence>
<dbReference type="OrthoDB" id="4707119at2"/>
<dbReference type="AlphaFoldDB" id="A0A0F5NBF2"/>
<keyword evidence="3" id="KW-1185">Reference proteome</keyword>
<dbReference type="InterPro" id="IPR010982">
    <property type="entry name" value="Lambda_DNA-bd_dom_sf"/>
</dbReference>
<dbReference type="RefSeq" id="WP_007172122.1">
    <property type="nucleotide sequence ID" value="NZ_JACKSS010000154.1"/>
</dbReference>
<comment type="caution">
    <text evidence="2">The sequence shown here is derived from an EMBL/GenBank/DDBJ whole genome shotgun (WGS) entry which is preliminary data.</text>
</comment>
<name>A0A0F5NBF2_9MYCO</name>
<evidence type="ECO:0000313" key="2">
    <source>
        <dbReference type="EMBL" id="ORW16490.1"/>
    </source>
</evidence>
<accession>A0A0F5NBF2</accession>
<dbReference type="EMBL" id="LQPH01000161">
    <property type="protein sequence ID" value="ORW16490.1"/>
    <property type="molecule type" value="Genomic_DNA"/>
</dbReference>
<proteinExistence type="predicted"/>
<protein>
    <submittedName>
        <fullName evidence="2">Phosphopeptide-binding protein</fullName>
    </submittedName>
</protein>